<dbReference type="VEuPathDB" id="FungiDB:PSTT_06925"/>
<sequence length="81" mass="9102">MKRVFNKEADDIRLIRDEILISDLSGPSIVVPDNQPSSTTIDSQQSLTKQQEIVLSQSNKAAELLLLKRITLPIKNNHYTA</sequence>
<protein>
    <submittedName>
        <fullName evidence="1">Uncharacterized protein</fullName>
    </submittedName>
</protein>
<keyword evidence="2" id="KW-1185">Reference proteome</keyword>
<accession>A0A2S4VIE2</accession>
<dbReference type="EMBL" id="PKSL01000056">
    <property type="protein sequence ID" value="POW09316.1"/>
    <property type="molecule type" value="Genomic_DNA"/>
</dbReference>
<evidence type="ECO:0000313" key="1">
    <source>
        <dbReference type="EMBL" id="POW09316.1"/>
    </source>
</evidence>
<organism evidence="1 2">
    <name type="scientific">Puccinia striiformis</name>
    <dbReference type="NCBI Taxonomy" id="27350"/>
    <lineage>
        <taxon>Eukaryota</taxon>
        <taxon>Fungi</taxon>
        <taxon>Dikarya</taxon>
        <taxon>Basidiomycota</taxon>
        <taxon>Pucciniomycotina</taxon>
        <taxon>Pucciniomycetes</taxon>
        <taxon>Pucciniales</taxon>
        <taxon>Pucciniaceae</taxon>
        <taxon>Puccinia</taxon>
    </lineage>
</organism>
<proteinExistence type="predicted"/>
<reference evidence="1" key="1">
    <citation type="submission" date="2017-12" db="EMBL/GenBank/DDBJ databases">
        <title>Gene loss provides genomic basis for host adaptation in cereal stripe rust fungi.</title>
        <authorList>
            <person name="Xia C."/>
        </authorList>
    </citation>
    <scope>NUCLEOTIDE SEQUENCE [LARGE SCALE GENOMIC DNA]</scope>
    <source>
        <strain evidence="1">93-210</strain>
    </source>
</reference>
<gene>
    <name evidence="1" type="ORF">PSTT_06925</name>
</gene>
<comment type="caution">
    <text evidence="1">The sequence shown here is derived from an EMBL/GenBank/DDBJ whole genome shotgun (WGS) entry which is preliminary data.</text>
</comment>
<evidence type="ECO:0000313" key="2">
    <source>
        <dbReference type="Proteomes" id="UP000239156"/>
    </source>
</evidence>
<name>A0A2S4VIE2_9BASI</name>
<dbReference type="AlphaFoldDB" id="A0A2S4VIE2"/>
<dbReference type="Proteomes" id="UP000239156">
    <property type="component" value="Unassembled WGS sequence"/>
</dbReference>